<organism evidence="3 4">
    <name type="scientific">Methanomethylophilus alvi</name>
    <dbReference type="NCBI Taxonomy" id="1291540"/>
    <lineage>
        <taxon>Archaea</taxon>
        <taxon>Methanobacteriati</taxon>
        <taxon>Thermoplasmatota</taxon>
        <taxon>Thermoplasmata</taxon>
        <taxon>Methanomassiliicoccales</taxon>
        <taxon>Methanomethylophilaceae</taxon>
        <taxon>Methanomethylophilus</taxon>
    </lineage>
</organism>
<evidence type="ECO:0000313" key="4">
    <source>
        <dbReference type="Proteomes" id="UP000273278"/>
    </source>
</evidence>
<gene>
    <name evidence="3" type="ORF">BKD89_03215</name>
</gene>
<keyword evidence="1" id="KW-1133">Transmembrane helix</keyword>
<evidence type="ECO:0000259" key="2">
    <source>
        <dbReference type="SMART" id="SM00481"/>
    </source>
</evidence>
<dbReference type="InterPro" id="IPR003141">
    <property type="entry name" value="Pol/His_phosphatase_N"/>
</dbReference>
<dbReference type="RefSeq" id="WP_015504542.1">
    <property type="nucleotide sequence ID" value="NZ_CAYAUP010000016.1"/>
</dbReference>
<dbReference type="SUPFAM" id="SSF89550">
    <property type="entry name" value="PHP domain-like"/>
    <property type="match status" value="1"/>
</dbReference>
<accession>A0A3G3IG65</accession>
<dbReference type="Pfam" id="PF13263">
    <property type="entry name" value="PHP_C"/>
    <property type="match status" value="1"/>
</dbReference>
<protein>
    <recommendedName>
        <fullName evidence="2">Polymerase/histidinol phosphatase N-terminal domain-containing protein</fullName>
    </recommendedName>
</protein>
<proteinExistence type="predicted"/>
<dbReference type="EMBL" id="CP017686">
    <property type="protein sequence ID" value="AYQ54815.1"/>
    <property type="molecule type" value="Genomic_DNA"/>
</dbReference>
<dbReference type="InterPro" id="IPR016195">
    <property type="entry name" value="Pol/histidinol_Pase-like"/>
</dbReference>
<sequence length="322" mass="35616">MERMGKADTHVHTDYSGFNSLGLMSFPESVIDPAKQVDDARRRGLDVLCITDHNEVAGGILAQKYAKKFDDIDVVVGDEVMTDQGEVIGLWLTEKLKKWLSPEEAVDIIHEQGGLAIAPHPFSVHVDGMQEKIFDLPIEGFEVINGGHPDPYSNYLAQCIMDRHPGKWAATSGSDAHSLFTAGYNWTEFEGRTEDDLRKAILRKKTVPVGTPAPVLGQVQWSMEVVWGGQKLMYKALRGKLPEVENNSLIHKINSISDIKKATGIVAGFAYEFPLTNMLATLLSVSFLKRRAKKAMRNIDERIANIDRIIAEKEAAAGDGSE</sequence>
<dbReference type="InterPro" id="IPR052018">
    <property type="entry name" value="PHP_domain"/>
</dbReference>
<keyword evidence="1" id="KW-0812">Transmembrane</keyword>
<dbReference type="CDD" id="cd07432">
    <property type="entry name" value="PHP_HisPPase"/>
    <property type="match status" value="1"/>
</dbReference>
<reference evidence="3 4" key="1">
    <citation type="submission" date="2016-10" db="EMBL/GenBank/DDBJ databases">
        <title>Complete genome of the TMA-utilizing, human hosted archaeon Methanomethylophilus alvus Gen. nov, sp. nov., strain Mx-05, derived from a pure culture.</title>
        <authorList>
            <person name="Brugere J.-F."/>
            <person name="Ben Hania W."/>
            <person name="Chaudhary P.P."/>
            <person name="Gaci N."/>
            <person name="Borrel G."/>
            <person name="Cao Van Tuat L."/>
            <person name="Fardeau M.-L."/>
            <person name="Harris H.M.B."/>
            <person name="O'Toole P.W."/>
            <person name="Ollivier B."/>
        </authorList>
    </citation>
    <scope>NUCLEOTIDE SEQUENCE [LARGE SCALE GENOMIC DNA]</scope>
    <source>
        <strain evidence="3 4">Mx-05</strain>
    </source>
</reference>
<dbReference type="Proteomes" id="UP000273278">
    <property type="component" value="Chromosome"/>
</dbReference>
<dbReference type="PANTHER" id="PTHR42924">
    <property type="entry name" value="EXONUCLEASE"/>
    <property type="match status" value="1"/>
</dbReference>
<dbReference type="Gene3D" id="3.20.20.140">
    <property type="entry name" value="Metal-dependent hydrolases"/>
    <property type="match status" value="1"/>
</dbReference>
<dbReference type="GeneID" id="41321444"/>
<feature type="domain" description="Polymerase/histidinol phosphatase N-terminal" evidence="2">
    <location>
        <begin position="7"/>
        <end position="84"/>
    </location>
</feature>
<evidence type="ECO:0000256" key="1">
    <source>
        <dbReference type="SAM" id="Phobius"/>
    </source>
</evidence>
<keyword evidence="1" id="KW-0472">Membrane</keyword>
<dbReference type="GO" id="GO:0035312">
    <property type="term" value="F:5'-3' DNA exonuclease activity"/>
    <property type="evidence" value="ECO:0007669"/>
    <property type="project" value="TreeGrafter"/>
</dbReference>
<name>A0A3G3IG65_9ARCH</name>
<dbReference type="PANTHER" id="PTHR42924:SF3">
    <property type="entry name" value="POLYMERASE_HISTIDINOL PHOSPHATASE N-TERMINAL DOMAIN-CONTAINING PROTEIN"/>
    <property type="match status" value="1"/>
</dbReference>
<dbReference type="OMA" id="DIILWSY"/>
<dbReference type="GO" id="GO:0004534">
    <property type="term" value="F:5'-3' RNA exonuclease activity"/>
    <property type="evidence" value="ECO:0007669"/>
    <property type="project" value="TreeGrafter"/>
</dbReference>
<feature type="transmembrane region" description="Helical" evidence="1">
    <location>
        <begin position="265"/>
        <end position="288"/>
    </location>
</feature>
<dbReference type="AlphaFoldDB" id="A0A3G3IG65"/>
<evidence type="ECO:0000313" key="3">
    <source>
        <dbReference type="EMBL" id="AYQ54815.1"/>
    </source>
</evidence>
<dbReference type="SMART" id="SM00481">
    <property type="entry name" value="POLIIIAc"/>
    <property type="match status" value="1"/>
</dbReference>